<dbReference type="Proteomes" id="UP000095287">
    <property type="component" value="Unplaced"/>
</dbReference>
<dbReference type="PROSITE" id="PS51450">
    <property type="entry name" value="LRR"/>
    <property type="match status" value="1"/>
</dbReference>
<dbReference type="Gene3D" id="3.10.20.90">
    <property type="entry name" value="Phosphatidylinositol 3-kinase Catalytic Subunit, Chain A, domain 1"/>
    <property type="match status" value="1"/>
</dbReference>
<evidence type="ECO:0000256" key="1">
    <source>
        <dbReference type="ARBA" id="ARBA00004496"/>
    </source>
</evidence>
<protein>
    <recommendedName>
        <fullName evidence="3">Tubulin-specific chaperone E</fullName>
    </recommendedName>
    <alternativeName>
        <fullName evidence="9">Tubulin-folding cofactor E</fullName>
    </alternativeName>
</protein>
<dbReference type="GO" id="GO:0005737">
    <property type="term" value="C:cytoplasm"/>
    <property type="evidence" value="ECO:0007669"/>
    <property type="project" value="UniProtKB-SubCell"/>
</dbReference>
<evidence type="ECO:0000313" key="11">
    <source>
        <dbReference type="Proteomes" id="UP000095287"/>
    </source>
</evidence>
<dbReference type="SMART" id="SM00365">
    <property type="entry name" value="LRR_SD22"/>
    <property type="match status" value="2"/>
</dbReference>
<dbReference type="InterPro" id="IPR036859">
    <property type="entry name" value="CAP-Gly_dom_sf"/>
</dbReference>
<dbReference type="Gene3D" id="3.80.10.10">
    <property type="entry name" value="Ribonuclease Inhibitor"/>
    <property type="match status" value="1"/>
</dbReference>
<dbReference type="PANTHER" id="PTHR18849:SF0">
    <property type="entry name" value="CILIA- AND FLAGELLA-ASSOCIATED PROTEIN 410-RELATED"/>
    <property type="match status" value="1"/>
</dbReference>
<keyword evidence="5" id="KW-0433">Leucine-rich repeat</keyword>
<evidence type="ECO:0000313" key="12">
    <source>
        <dbReference type="WBParaSite" id="L893_g24636.t1"/>
    </source>
</evidence>
<keyword evidence="6" id="KW-0677">Repeat</keyword>
<dbReference type="PROSITE" id="PS50245">
    <property type="entry name" value="CAP_GLY_2"/>
    <property type="match status" value="1"/>
</dbReference>
<dbReference type="WBParaSite" id="L893_g24636.t1">
    <property type="protein sequence ID" value="L893_g24636.t1"/>
    <property type="gene ID" value="L893_g24636"/>
</dbReference>
<evidence type="ECO:0000259" key="10">
    <source>
        <dbReference type="PROSITE" id="PS50245"/>
    </source>
</evidence>
<evidence type="ECO:0000256" key="6">
    <source>
        <dbReference type="ARBA" id="ARBA00022737"/>
    </source>
</evidence>
<evidence type="ECO:0000256" key="4">
    <source>
        <dbReference type="ARBA" id="ARBA00022490"/>
    </source>
</evidence>
<dbReference type="Gene3D" id="2.30.30.190">
    <property type="entry name" value="CAP Gly-rich-like domain"/>
    <property type="match status" value="1"/>
</dbReference>
<dbReference type="Pfam" id="PF14580">
    <property type="entry name" value="LRR_9"/>
    <property type="match status" value="1"/>
</dbReference>
<sequence>MAVEESGTASDPDNQKSLAIGDFVKLDRAVGEVRYIGSVDGYAGEWVGVDWLNGTRGKHDGTVKGRKYFNTRLPTSGSLVRASKLEKGNDLLSEITRKYAECSGEIDLKIGVKAVETYLSNASEKQKIFQLLDVVAIDYGCVNRTSPNLMVFKRCRELNLYGNILSKWSTVLDILQSFPAVRFLNLGMNYFIYDEQFGEDKREVTAPVHHLVMNKCQLTEYMVDTILRTFPFIRELHLHETGLTRFTVNASILKNIKILSLEDNALESFENAPSLSEMPNLTTLNLTGCRIRSVDFGAIVGFPNLTNLSLSSNPIQKWSSISELARLPALTTLNIDHLPTEASREMIIAKLPRLKHLNHSEVTSVERRSSEITFLNKCGRGVVSEEHAADITRLKEMYGDPDKAVRDPHEMKLLSLKLCYKDKCVERSFPRNTAIPKLVAISSRLLRFPPTKVSVQALSPDGLTMSVDPELNRDLNFYSISNGFTCAFSR</sequence>
<dbReference type="InterPro" id="IPR001611">
    <property type="entry name" value="Leu-rich_rpt"/>
</dbReference>
<dbReference type="InterPro" id="IPR000938">
    <property type="entry name" value="CAP-Gly_domain"/>
</dbReference>
<evidence type="ECO:0000256" key="8">
    <source>
        <dbReference type="ARBA" id="ARBA00026055"/>
    </source>
</evidence>
<feature type="domain" description="CAP-Gly" evidence="10">
    <location>
        <begin position="37"/>
        <end position="81"/>
    </location>
</feature>
<dbReference type="GO" id="GO:0007010">
    <property type="term" value="P:cytoskeleton organization"/>
    <property type="evidence" value="ECO:0007669"/>
    <property type="project" value="TreeGrafter"/>
</dbReference>
<comment type="subcellular location">
    <subcellularLocation>
        <location evidence="1">Cytoplasm</location>
    </subcellularLocation>
</comment>
<proteinExistence type="inferred from homology"/>
<organism evidence="11 12">
    <name type="scientific">Steinernema glaseri</name>
    <dbReference type="NCBI Taxonomy" id="37863"/>
    <lineage>
        <taxon>Eukaryota</taxon>
        <taxon>Metazoa</taxon>
        <taxon>Ecdysozoa</taxon>
        <taxon>Nematoda</taxon>
        <taxon>Chromadorea</taxon>
        <taxon>Rhabditida</taxon>
        <taxon>Tylenchina</taxon>
        <taxon>Panagrolaimomorpha</taxon>
        <taxon>Strongyloidoidea</taxon>
        <taxon>Steinernematidae</taxon>
        <taxon>Steinernema</taxon>
    </lineage>
</organism>
<evidence type="ECO:0000256" key="5">
    <source>
        <dbReference type="ARBA" id="ARBA00022614"/>
    </source>
</evidence>
<keyword evidence="4" id="KW-0963">Cytoplasm</keyword>
<comment type="similarity">
    <text evidence="2">Belongs to the TBCE family.</text>
</comment>
<dbReference type="PROSITE" id="PS00845">
    <property type="entry name" value="CAP_GLY_1"/>
    <property type="match status" value="1"/>
</dbReference>
<dbReference type="AlphaFoldDB" id="A0A1I7ZAT0"/>
<dbReference type="Pfam" id="PF01302">
    <property type="entry name" value="CAP_GLY"/>
    <property type="match status" value="1"/>
</dbReference>
<evidence type="ECO:0000256" key="2">
    <source>
        <dbReference type="ARBA" id="ARBA00006286"/>
    </source>
</evidence>
<dbReference type="FunFam" id="2.30.30.190:FF:000016">
    <property type="entry name" value="Tubulin-folding cofactor E"/>
    <property type="match status" value="1"/>
</dbReference>
<dbReference type="PANTHER" id="PTHR18849">
    <property type="entry name" value="LEUCINE RICH REPEAT PROTEIN"/>
    <property type="match status" value="1"/>
</dbReference>
<dbReference type="SUPFAM" id="SSF52058">
    <property type="entry name" value="L domain-like"/>
    <property type="match status" value="1"/>
</dbReference>
<keyword evidence="11" id="KW-1185">Reference proteome</keyword>
<comment type="subunit">
    <text evidence="8">Supercomplex made of cofactors A to E. Cofactors A and D function by capturing and stabilizing tubulin in a quasi-native conformation. Cofactor E binds to the cofactor D-tubulin complex; interaction with cofactor C then causes the release of tubulin polypeptides that are committed to the native state.</text>
</comment>
<dbReference type="SMART" id="SM01052">
    <property type="entry name" value="CAP_GLY"/>
    <property type="match status" value="1"/>
</dbReference>
<name>A0A1I7ZAT0_9BILA</name>
<reference evidence="12" key="1">
    <citation type="submission" date="2016-11" db="UniProtKB">
        <authorList>
            <consortium name="WormBaseParasite"/>
        </authorList>
    </citation>
    <scope>IDENTIFICATION</scope>
</reference>
<keyword evidence="7" id="KW-0143">Chaperone</keyword>
<evidence type="ECO:0000256" key="7">
    <source>
        <dbReference type="ARBA" id="ARBA00023186"/>
    </source>
</evidence>
<accession>A0A1I7ZAT0</accession>
<evidence type="ECO:0000256" key="9">
    <source>
        <dbReference type="ARBA" id="ARBA00030180"/>
    </source>
</evidence>
<dbReference type="SUPFAM" id="SSF74924">
    <property type="entry name" value="Cap-Gly domain"/>
    <property type="match status" value="1"/>
</dbReference>
<dbReference type="InterPro" id="IPR032675">
    <property type="entry name" value="LRR_dom_sf"/>
</dbReference>
<evidence type="ECO:0000256" key="3">
    <source>
        <dbReference type="ARBA" id="ARBA00015004"/>
    </source>
</evidence>